<dbReference type="Proteomes" id="UP000204391">
    <property type="component" value="Chromosome"/>
</dbReference>
<protein>
    <submittedName>
        <fullName evidence="1">Uncharacterized protein</fullName>
    </submittedName>
</protein>
<dbReference type="EMBL" id="CP022437">
    <property type="protein sequence ID" value="ASN03881.1"/>
    <property type="molecule type" value="Genomic_DNA"/>
</dbReference>
<name>A0A221M8C5_9BACI</name>
<dbReference type="RefSeq" id="WP_089530451.1">
    <property type="nucleotide sequence ID" value="NZ_CP022437.1"/>
</dbReference>
<sequence>MASTYSAIKCPNCSRTAIEDDYYKTGELFICCDRCGYNYSKVIEHETMETINYKEEIIGGHGVFMVIKKSSGRELILLDGELNANQIEEFTKVFLESEVEQENSYLIYFEGGAFTILLGNPPEGFLLPFEESQEKEIKETIYFSV</sequence>
<dbReference type="AlphaFoldDB" id="A0A221M8C5"/>
<keyword evidence="2" id="KW-1185">Reference proteome</keyword>
<gene>
    <name evidence="1" type="ORF">CFK40_02125</name>
</gene>
<accession>A0A221M8C5</accession>
<dbReference type="KEGG" id="vne:CFK40_02125"/>
<evidence type="ECO:0000313" key="2">
    <source>
        <dbReference type="Proteomes" id="UP000204391"/>
    </source>
</evidence>
<evidence type="ECO:0000313" key="1">
    <source>
        <dbReference type="EMBL" id="ASN03881.1"/>
    </source>
</evidence>
<reference evidence="1 2" key="1">
    <citation type="journal article" date="2003" name="Int. J. Syst. Evol. Microbiol.">
        <title>Virgibacillus carmonensis sp. nov., Virgibacillus necropolis sp. nov. and Virgibacillus picturae sp. nov., three novel species isolated from deteriorated mural paintings, transfer of the species of the genus salibacillus to Virgibacillus, as Virgibacillus marismortui comb. nov. and Virgibacillus salexigens comb. nov., and emended description of the genus Virgibacillus.</title>
        <authorList>
            <person name="Heyrman J."/>
            <person name="Logan N.A."/>
            <person name="Busse H.J."/>
            <person name="Balcaen A."/>
            <person name="Lebbe L."/>
            <person name="Rodriguez-Diaz M."/>
            <person name="Swings J."/>
            <person name="De Vos P."/>
        </authorList>
    </citation>
    <scope>NUCLEOTIDE SEQUENCE [LARGE SCALE GENOMIC DNA]</scope>
    <source>
        <strain evidence="1 2">LMG 19488</strain>
    </source>
</reference>
<dbReference type="OrthoDB" id="2455077at2"/>
<organism evidence="1 2">
    <name type="scientific">Virgibacillus necropolis</name>
    <dbReference type="NCBI Taxonomy" id="163877"/>
    <lineage>
        <taxon>Bacteria</taxon>
        <taxon>Bacillati</taxon>
        <taxon>Bacillota</taxon>
        <taxon>Bacilli</taxon>
        <taxon>Bacillales</taxon>
        <taxon>Bacillaceae</taxon>
        <taxon>Virgibacillus</taxon>
    </lineage>
</organism>
<proteinExistence type="predicted"/>